<proteinExistence type="inferred from homology"/>
<dbReference type="Proteomes" id="UP001615550">
    <property type="component" value="Unassembled WGS sequence"/>
</dbReference>
<reference evidence="4 5" key="1">
    <citation type="submission" date="2024-08" db="EMBL/GenBank/DDBJ databases">
        <title>Draft Genome Sequence of Legionella lytica strain DSB2004, Isolated From a Fire Sprinkler System.</title>
        <authorList>
            <person name="Everhart A.D."/>
            <person name="Kidane D.T."/>
            <person name="Farone A.L."/>
            <person name="Farone M.B."/>
        </authorList>
    </citation>
    <scope>NUCLEOTIDE SEQUENCE [LARGE SCALE GENOMIC DNA]</scope>
    <source>
        <strain evidence="4 5">DSB2004</strain>
    </source>
</reference>
<dbReference type="PANTHER" id="PTHR43798:SF33">
    <property type="entry name" value="HYDROLASE, PUTATIVE (AFU_ORTHOLOGUE AFUA_2G14860)-RELATED"/>
    <property type="match status" value="1"/>
</dbReference>
<dbReference type="RefSeq" id="WP_400188527.1">
    <property type="nucleotide sequence ID" value="NZ_JBGORX010000008.1"/>
</dbReference>
<evidence type="ECO:0000256" key="2">
    <source>
        <dbReference type="ARBA" id="ARBA00022801"/>
    </source>
</evidence>
<keyword evidence="5" id="KW-1185">Reference proteome</keyword>
<evidence type="ECO:0000313" key="4">
    <source>
        <dbReference type="EMBL" id="MFJ1269714.1"/>
    </source>
</evidence>
<gene>
    <name evidence="4" type="ORF">ACD661_14210</name>
</gene>
<comment type="similarity">
    <text evidence="1">Belongs to the peptidase S33 family.</text>
</comment>
<evidence type="ECO:0000256" key="1">
    <source>
        <dbReference type="ARBA" id="ARBA00010088"/>
    </source>
</evidence>
<dbReference type="Gene3D" id="3.40.50.1820">
    <property type="entry name" value="alpha/beta hydrolase"/>
    <property type="match status" value="1"/>
</dbReference>
<sequence length="305" mass="35449">MNVYSKDILSHPEFYIARFTQAPELPYVFFIHGGPGLNCGIIEYFIEHHNLFNSLCYNIIVYDQRNCGRSAHSIKQMLHQDNLNDLHQIILYLAKQYNISISALIGHSYGAKLLCDYYQSKGSFIPGIFISTAKSILTPRLNNLMLDLAYLKQRNLDLYNEVFHNLDNFDVSNLWDISEQLAPVFQENKNRPYLYWANLQCYSQAQDAQKKIDLPLNTETFSSVREDLYANESNFSVDIAKLEVPTLWINGFHDLVINGNDMTVSHEQNITTFYKSAHYPHLEEPERFVALLNEFISRRSNENTR</sequence>
<accession>A0ABW8DDS7</accession>
<evidence type="ECO:0000259" key="3">
    <source>
        <dbReference type="Pfam" id="PF00561"/>
    </source>
</evidence>
<dbReference type="Pfam" id="PF00561">
    <property type="entry name" value="Abhydrolase_1"/>
    <property type="match status" value="1"/>
</dbReference>
<protein>
    <submittedName>
        <fullName evidence="4">Alpha/beta fold hydrolase</fullName>
    </submittedName>
</protein>
<dbReference type="SUPFAM" id="SSF53474">
    <property type="entry name" value="alpha/beta-Hydrolases"/>
    <property type="match status" value="1"/>
</dbReference>
<dbReference type="EMBL" id="JBGORX010000008">
    <property type="protein sequence ID" value="MFJ1269714.1"/>
    <property type="molecule type" value="Genomic_DNA"/>
</dbReference>
<dbReference type="InterPro" id="IPR050266">
    <property type="entry name" value="AB_hydrolase_sf"/>
</dbReference>
<organism evidence="4 5">
    <name type="scientific">Legionella lytica</name>
    <dbReference type="NCBI Taxonomy" id="96232"/>
    <lineage>
        <taxon>Bacteria</taxon>
        <taxon>Pseudomonadati</taxon>
        <taxon>Pseudomonadota</taxon>
        <taxon>Gammaproteobacteria</taxon>
        <taxon>Legionellales</taxon>
        <taxon>Legionellaceae</taxon>
        <taxon>Legionella</taxon>
    </lineage>
</organism>
<dbReference type="InterPro" id="IPR002410">
    <property type="entry name" value="Peptidase_S33"/>
</dbReference>
<dbReference type="GO" id="GO:0016787">
    <property type="term" value="F:hydrolase activity"/>
    <property type="evidence" value="ECO:0007669"/>
    <property type="project" value="UniProtKB-KW"/>
</dbReference>
<keyword evidence="2 4" id="KW-0378">Hydrolase</keyword>
<dbReference type="InterPro" id="IPR000073">
    <property type="entry name" value="AB_hydrolase_1"/>
</dbReference>
<dbReference type="PRINTS" id="PR00793">
    <property type="entry name" value="PROAMNOPTASE"/>
</dbReference>
<dbReference type="InterPro" id="IPR029058">
    <property type="entry name" value="AB_hydrolase_fold"/>
</dbReference>
<dbReference type="PANTHER" id="PTHR43798">
    <property type="entry name" value="MONOACYLGLYCEROL LIPASE"/>
    <property type="match status" value="1"/>
</dbReference>
<feature type="domain" description="AB hydrolase-1" evidence="3">
    <location>
        <begin position="27"/>
        <end position="257"/>
    </location>
</feature>
<evidence type="ECO:0000313" key="5">
    <source>
        <dbReference type="Proteomes" id="UP001615550"/>
    </source>
</evidence>
<name>A0ABW8DDS7_9GAMM</name>
<comment type="caution">
    <text evidence="4">The sequence shown here is derived from an EMBL/GenBank/DDBJ whole genome shotgun (WGS) entry which is preliminary data.</text>
</comment>